<dbReference type="RefSeq" id="WP_244305089.1">
    <property type="nucleotide sequence ID" value="NZ_JACIDB010000001.1"/>
</dbReference>
<evidence type="ECO:0000313" key="3">
    <source>
        <dbReference type="Proteomes" id="UP000528945"/>
    </source>
</evidence>
<protein>
    <recommendedName>
        <fullName evidence="4">UrcA family protein</fullName>
    </recommendedName>
</protein>
<evidence type="ECO:0000313" key="2">
    <source>
        <dbReference type="EMBL" id="MBB3873897.1"/>
    </source>
</evidence>
<dbReference type="Proteomes" id="UP000528945">
    <property type="component" value="Unassembled WGS sequence"/>
</dbReference>
<evidence type="ECO:0008006" key="4">
    <source>
        <dbReference type="Google" id="ProtNLM"/>
    </source>
</evidence>
<name>A0AAW3TNG4_9SPHN</name>
<feature type="chain" id="PRO_5043442072" description="UrcA family protein" evidence="1">
    <location>
        <begin position="21"/>
        <end position="88"/>
    </location>
</feature>
<evidence type="ECO:0000256" key="1">
    <source>
        <dbReference type="SAM" id="SignalP"/>
    </source>
</evidence>
<proteinExistence type="predicted"/>
<feature type="signal peptide" evidence="1">
    <location>
        <begin position="1"/>
        <end position="20"/>
    </location>
</feature>
<sequence length="88" mass="9681">MSMIPSLLALAALAATPDAAVQQLKAAPRAYTVRYDANRDVYCIRFFSDALAADPHPGRSAITCQSRERWADEKVFIHHAGRPELAAR</sequence>
<dbReference type="EMBL" id="JACIDB010000001">
    <property type="protein sequence ID" value="MBB3873897.1"/>
    <property type="molecule type" value="Genomic_DNA"/>
</dbReference>
<keyword evidence="1" id="KW-0732">Signal</keyword>
<reference evidence="2 3" key="1">
    <citation type="submission" date="2020-08" db="EMBL/GenBank/DDBJ databases">
        <title>Genomic Encyclopedia of Type Strains, Phase IV (KMG-IV): sequencing the most valuable type-strain genomes for metagenomic binning, comparative biology and taxonomic classification.</title>
        <authorList>
            <person name="Goeker M."/>
        </authorList>
    </citation>
    <scope>NUCLEOTIDE SEQUENCE [LARGE SCALE GENOMIC DNA]</scope>
    <source>
        <strain evidence="2 3">DSM 15581</strain>
    </source>
</reference>
<gene>
    <name evidence="2" type="ORF">GGR47_000113</name>
</gene>
<organism evidence="2 3">
    <name type="scientific">Sphingomonas aquatilis</name>
    <dbReference type="NCBI Taxonomy" id="93063"/>
    <lineage>
        <taxon>Bacteria</taxon>
        <taxon>Pseudomonadati</taxon>
        <taxon>Pseudomonadota</taxon>
        <taxon>Alphaproteobacteria</taxon>
        <taxon>Sphingomonadales</taxon>
        <taxon>Sphingomonadaceae</taxon>
        <taxon>Sphingomonas</taxon>
    </lineage>
</organism>
<dbReference type="AlphaFoldDB" id="A0AAW3TNG4"/>
<comment type="caution">
    <text evidence="2">The sequence shown here is derived from an EMBL/GenBank/DDBJ whole genome shotgun (WGS) entry which is preliminary data.</text>
</comment>
<keyword evidence="3" id="KW-1185">Reference proteome</keyword>
<accession>A0AAW3TNG4</accession>